<proteinExistence type="predicted"/>
<dbReference type="PANTHER" id="PTHR12174">
    <property type="entry name" value="SIGNAL PEPTIDE PEPTIDASE"/>
    <property type="match status" value="1"/>
</dbReference>
<dbReference type="Pfam" id="PF04258">
    <property type="entry name" value="Peptidase_A22B"/>
    <property type="match status" value="1"/>
</dbReference>
<feature type="region of interest" description="Disordered" evidence="1">
    <location>
        <begin position="1"/>
        <end position="41"/>
    </location>
</feature>
<dbReference type="InterPro" id="IPR007369">
    <property type="entry name" value="Peptidase_A22B_SPP"/>
</dbReference>
<evidence type="ECO:0000313" key="3">
    <source>
        <dbReference type="EMBL" id="KAK1745995.1"/>
    </source>
</evidence>
<feature type="compositionally biased region" description="Acidic residues" evidence="1">
    <location>
        <begin position="178"/>
        <end position="197"/>
    </location>
</feature>
<name>A0AAD9DHF8_9STRA</name>
<dbReference type="AlphaFoldDB" id="A0AAD9DHF8"/>
<reference evidence="3" key="1">
    <citation type="submission" date="2023-06" db="EMBL/GenBank/DDBJ databases">
        <title>Survivors Of The Sea: Transcriptome response of Skeletonema marinoi to long-term dormancy.</title>
        <authorList>
            <person name="Pinder M.I.M."/>
            <person name="Kourtchenko O."/>
            <person name="Robertson E.K."/>
            <person name="Larsson T."/>
            <person name="Maumus F."/>
            <person name="Osuna-Cruz C.M."/>
            <person name="Vancaester E."/>
            <person name="Stenow R."/>
            <person name="Vandepoele K."/>
            <person name="Ploug H."/>
            <person name="Bruchert V."/>
            <person name="Godhe A."/>
            <person name="Topel M."/>
        </authorList>
    </citation>
    <scope>NUCLEOTIDE SEQUENCE</scope>
    <source>
        <strain evidence="3">R05AC</strain>
    </source>
</reference>
<dbReference type="GO" id="GO:0098553">
    <property type="term" value="C:lumenal side of endoplasmic reticulum membrane"/>
    <property type="evidence" value="ECO:0007669"/>
    <property type="project" value="TreeGrafter"/>
</dbReference>
<dbReference type="GO" id="GO:0030660">
    <property type="term" value="C:Golgi-associated vesicle membrane"/>
    <property type="evidence" value="ECO:0007669"/>
    <property type="project" value="TreeGrafter"/>
</dbReference>
<evidence type="ECO:0000313" key="4">
    <source>
        <dbReference type="Proteomes" id="UP001224775"/>
    </source>
</evidence>
<protein>
    <submittedName>
        <fullName evidence="3">Uncharacterized protein</fullName>
    </submittedName>
</protein>
<feature type="compositionally biased region" description="Basic and acidic residues" evidence="1">
    <location>
        <begin position="1"/>
        <end position="14"/>
    </location>
</feature>
<evidence type="ECO:0000256" key="2">
    <source>
        <dbReference type="SAM" id="Phobius"/>
    </source>
</evidence>
<keyword evidence="4" id="KW-1185">Reference proteome</keyword>
<keyword evidence="2" id="KW-0472">Membrane</keyword>
<feature type="compositionally biased region" description="Low complexity" evidence="1">
    <location>
        <begin position="21"/>
        <end position="41"/>
    </location>
</feature>
<dbReference type="GO" id="GO:0098554">
    <property type="term" value="C:cytoplasmic side of endoplasmic reticulum membrane"/>
    <property type="evidence" value="ECO:0007669"/>
    <property type="project" value="TreeGrafter"/>
</dbReference>
<dbReference type="Proteomes" id="UP001224775">
    <property type="component" value="Unassembled WGS sequence"/>
</dbReference>
<accession>A0AAD9DHF8</accession>
<organism evidence="3 4">
    <name type="scientific">Skeletonema marinoi</name>
    <dbReference type="NCBI Taxonomy" id="267567"/>
    <lineage>
        <taxon>Eukaryota</taxon>
        <taxon>Sar</taxon>
        <taxon>Stramenopiles</taxon>
        <taxon>Ochrophyta</taxon>
        <taxon>Bacillariophyta</taxon>
        <taxon>Coscinodiscophyceae</taxon>
        <taxon>Thalassiosirophycidae</taxon>
        <taxon>Thalassiosirales</taxon>
        <taxon>Skeletonemataceae</taxon>
        <taxon>Skeletonema</taxon>
        <taxon>Skeletonema marinoi-dohrnii complex</taxon>
    </lineage>
</organism>
<sequence>NVPEPRNLEQRESIPKLWGMTNPPNTNNQYDNDNNISAPNNNNQQLIPTLMYTIVPFLPSITIQSFNDHYQQLKQQFNLAAAALPPGAATDSVEYIGAANVYNESIQSLLVLLLSKRVALYFLATMATLYAGWRASVTIGAIGGGYLGGPGMALDNLNREVLKGESFVYDDGIVVGSTDDDDDKVEEEDVGSDDDDDDDKLFATLVDDSPQSTKVGSAIALTLPLLLGGSLALSYSLISFFKDAGIDGSSISSSIIGDEYLSAIQGLLPYLTSIPSMALCVLFVATEFRSVSKASSNTSLLRAENIAALLYVAGAYVAKVYPTITIGGEWNLDLGPLQNGVNIAFAATVVRALSPFLISYSSTSDSSSTMASPPKVPSISIQTMALTLIGVTLFDGISVFGTVANAATIDTVAPASVMETVATYKADAQLWNPGLLSVVVGHNQNAKITEALGLGDVVFPACLVAWGFFADAVVKSTDAAEEEEEIPKRQISYTTATTAGYVIGSAATEIVGTFSLLGSGRGLPALIFLIPSMLIAVTTVAASRGELNEVWGSSDVTESESNASD</sequence>
<dbReference type="EMBL" id="JATAAI010000005">
    <property type="protein sequence ID" value="KAK1745995.1"/>
    <property type="molecule type" value="Genomic_DNA"/>
</dbReference>
<feature type="transmembrane region" description="Helical" evidence="2">
    <location>
        <begin position="523"/>
        <end position="542"/>
    </location>
</feature>
<gene>
    <name evidence="3" type="ORF">QTG54_003919</name>
</gene>
<feature type="region of interest" description="Disordered" evidence="1">
    <location>
        <begin position="173"/>
        <end position="197"/>
    </location>
</feature>
<dbReference type="PANTHER" id="PTHR12174:SF22">
    <property type="entry name" value="SIGNAL PEPTIDE PEPTIDASE-LIKE 3"/>
    <property type="match status" value="1"/>
</dbReference>
<dbReference type="GO" id="GO:0042500">
    <property type="term" value="F:aspartic endopeptidase activity, intramembrane cleaving"/>
    <property type="evidence" value="ECO:0007669"/>
    <property type="project" value="InterPro"/>
</dbReference>
<dbReference type="GO" id="GO:0006465">
    <property type="term" value="P:signal peptide processing"/>
    <property type="evidence" value="ECO:0007669"/>
    <property type="project" value="TreeGrafter"/>
</dbReference>
<feature type="transmembrane region" description="Helical" evidence="2">
    <location>
        <begin position="218"/>
        <end position="241"/>
    </location>
</feature>
<keyword evidence="2" id="KW-1133">Transmembrane helix</keyword>
<feature type="transmembrane region" description="Helical" evidence="2">
    <location>
        <begin position="498"/>
        <end position="517"/>
    </location>
</feature>
<dbReference type="GO" id="GO:0033619">
    <property type="term" value="P:membrane protein proteolysis"/>
    <property type="evidence" value="ECO:0007669"/>
    <property type="project" value="TreeGrafter"/>
</dbReference>
<feature type="non-terminal residue" evidence="3">
    <location>
        <position position="1"/>
    </location>
</feature>
<feature type="transmembrane region" description="Helical" evidence="2">
    <location>
        <begin position="261"/>
        <end position="285"/>
    </location>
</feature>
<feature type="transmembrane region" description="Helical" evidence="2">
    <location>
        <begin position="306"/>
        <end position="328"/>
    </location>
</feature>
<comment type="caution">
    <text evidence="3">The sequence shown here is derived from an EMBL/GenBank/DDBJ whole genome shotgun (WGS) entry which is preliminary data.</text>
</comment>
<evidence type="ECO:0000256" key="1">
    <source>
        <dbReference type="SAM" id="MobiDB-lite"/>
    </source>
</evidence>
<keyword evidence="2" id="KW-0812">Transmembrane</keyword>